<keyword evidence="3" id="KW-0539">Nucleus</keyword>
<dbReference type="EMBL" id="JAKKPZ010000006">
    <property type="protein sequence ID" value="KAI1720017.1"/>
    <property type="molecule type" value="Genomic_DNA"/>
</dbReference>
<dbReference type="PANTHER" id="PTHR12687:SF4">
    <property type="entry name" value="NUCLEOLAR COMPLEX PROTEIN 2 HOMOLOG"/>
    <property type="match status" value="1"/>
</dbReference>
<comment type="caution">
    <text evidence="5">The sequence shown here is derived from an EMBL/GenBank/DDBJ whole genome shotgun (WGS) entry which is preliminary data.</text>
</comment>
<organism evidence="5 6">
    <name type="scientific">Ditylenchus destructor</name>
    <dbReference type="NCBI Taxonomy" id="166010"/>
    <lineage>
        <taxon>Eukaryota</taxon>
        <taxon>Metazoa</taxon>
        <taxon>Ecdysozoa</taxon>
        <taxon>Nematoda</taxon>
        <taxon>Chromadorea</taxon>
        <taxon>Rhabditida</taxon>
        <taxon>Tylenchina</taxon>
        <taxon>Tylenchomorpha</taxon>
        <taxon>Sphaerularioidea</taxon>
        <taxon>Anguinidae</taxon>
        <taxon>Anguininae</taxon>
        <taxon>Ditylenchus</taxon>
    </lineage>
</organism>
<dbReference type="Proteomes" id="UP001201812">
    <property type="component" value="Unassembled WGS sequence"/>
</dbReference>
<evidence type="ECO:0000256" key="3">
    <source>
        <dbReference type="ARBA" id="ARBA00023242"/>
    </source>
</evidence>
<dbReference type="GO" id="GO:0042393">
    <property type="term" value="F:histone binding"/>
    <property type="evidence" value="ECO:0007669"/>
    <property type="project" value="TreeGrafter"/>
</dbReference>
<gene>
    <name evidence="5" type="ORF">DdX_05386</name>
</gene>
<dbReference type="AlphaFoldDB" id="A0AAD4N764"/>
<dbReference type="GO" id="GO:0003714">
    <property type="term" value="F:transcription corepressor activity"/>
    <property type="evidence" value="ECO:0007669"/>
    <property type="project" value="TreeGrafter"/>
</dbReference>
<name>A0AAD4N764_9BILA</name>
<accession>A0AAD4N764</accession>
<evidence type="ECO:0000256" key="2">
    <source>
        <dbReference type="ARBA" id="ARBA00005907"/>
    </source>
</evidence>
<dbReference type="Pfam" id="PF03715">
    <property type="entry name" value="Noc2"/>
    <property type="match status" value="1"/>
</dbReference>
<dbReference type="GO" id="GO:0042273">
    <property type="term" value="P:ribosomal large subunit biogenesis"/>
    <property type="evidence" value="ECO:0007669"/>
    <property type="project" value="TreeGrafter"/>
</dbReference>
<feature type="region of interest" description="Disordered" evidence="4">
    <location>
        <begin position="36"/>
        <end position="62"/>
    </location>
</feature>
<evidence type="ECO:0000313" key="6">
    <source>
        <dbReference type="Proteomes" id="UP001201812"/>
    </source>
</evidence>
<dbReference type="GO" id="GO:0030691">
    <property type="term" value="C:Noc2p-Noc3p complex"/>
    <property type="evidence" value="ECO:0007669"/>
    <property type="project" value="TreeGrafter"/>
</dbReference>
<reference evidence="5" key="1">
    <citation type="submission" date="2022-01" db="EMBL/GenBank/DDBJ databases">
        <title>Genome Sequence Resource for Two Populations of Ditylenchus destructor, the Migratory Endoparasitic Phytonematode.</title>
        <authorList>
            <person name="Zhang H."/>
            <person name="Lin R."/>
            <person name="Xie B."/>
        </authorList>
    </citation>
    <scope>NUCLEOTIDE SEQUENCE</scope>
    <source>
        <strain evidence="5">BazhouSP</strain>
    </source>
</reference>
<dbReference type="GO" id="GO:0000122">
    <property type="term" value="P:negative regulation of transcription by RNA polymerase II"/>
    <property type="evidence" value="ECO:0007669"/>
    <property type="project" value="TreeGrafter"/>
</dbReference>
<dbReference type="GO" id="GO:0005730">
    <property type="term" value="C:nucleolus"/>
    <property type="evidence" value="ECO:0007669"/>
    <property type="project" value="TreeGrafter"/>
</dbReference>
<comment type="similarity">
    <text evidence="2">Belongs to the NOC2 family.</text>
</comment>
<evidence type="ECO:0000256" key="4">
    <source>
        <dbReference type="SAM" id="MobiDB-lite"/>
    </source>
</evidence>
<comment type="subcellular location">
    <subcellularLocation>
        <location evidence="1">Nucleus</location>
    </subcellularLocation>
</comment>
<evidence type="ECO:0000313" key="5">
    <source>
        <dbReference type="EMBL" id="KAI1720017.1"/>
    </source>
</evidence>
<dbReference type="PANTHER" id="PTHR12687">
    <property type="entry name" value="NUCLEOLAR COMPLEX 2 AND RAD4-RELATED"/>
    <property type="match status" value="1"/>
</dbReference>
<proteinExistence type="inferred from homology"/>
<keyword evidence="6" id="KW-1185">Reference proteome</keyword>
<sequence length="554" mass="64024">MRPKEKPKKFKDELAELSAVDPDFYKYLQEEEADIFEGSDASEGEELEESAAIDDSETFDDEEEQQVEILRSGNDLKVEIQTDPTTGKKIYNSDVLTFLDTVLSDPQKHRKDLAKFARVAVDCFISCIARIQGNAGKSDASYIIPEDEDFDEIVRLCFKHLGRILLNLLNPIEPKGKKRKKFKKKMRRSVTTFKNWHKYRLLSKEYLSAVHTFLSEIQNRKSILLTIRAILDLADIYVHFPKLSKTTLKTLIKLWSRNANEKIRIQSFVAIHKFVRFDAELFSLVYKNCYVSYIANSKQITQETLPLISFMQKSFTQLSLTNEKLACQHAFLYIRQFAIQLRNATLAKHKDMMQKIYNWQFIQGLYLWSNVVSHGSKSGTTSPIEHRWFKEVGYPLVEIISILRKAFISRNYLPLRIHCLRMLLMIQSNCNVFIPTLAISVQLLNELVDIDTKKPQMGKGSTEVVGIEEMLRLSKIQLNDAGYRHRLAEELFKVCVEAADLLKGDPAFTVLVVPIDQDLKKVIKNCKNHDHTALFKSFRRRLLSHSDQKNGNSE</sequence>
<dbReference type="InterPro" id="IPR005343">
    <property type="entry name" value="Noc2"/>
</dbReference>
<dbReference type="GO" id="GO:0030690">
    <property type="term" value="C:Noc1p-Noc2p complex"/>
    <property type="evidence" value="ECO:0007669"/>
    <property type="project" value="TreeGrafter"/>
</dbReference>
<evidence type="ECO:0000256" key="1">
    <source>
        <dbReference type="ARBA" id="ARBA00004123"/>
    </source>
</evidence>
<dbReference type="GO" id="GO:0005654">
    <property type="term" value="C:nucleoplasm"/>
    <property type="evidence" value="ECO:0007669"/>
    <property type="project" value="TreeGrafter"/>
</dbReference>
<protein>
    <submittedName>
        <fullName evidence="5">Noc2p family domain-containing protein</fullName>
    </submittedName>
</protein>